<keyword evidence="6" id="KW-1185">Reference proteome</keyword>
<organism evidence="5 6">
    <name type="scientific">Tetraparma gracilis</name>
    <dbReference type="NCBI Taxonomy" id="2962635"/>
    <lineage>
        <taxon>Eukaryota</taxon>
        <taxon>Sar</taxon>
        <taxon>Stramenopiles</taxon>
        <taxon>Ochrophyta</taxon>
        <taxon>Bolidophyceae</taxon>
        <taxon>Parmales</taxon>
        <taxon>Triparmaceae</taxon>
        <taxon>Tetraparma</taxon>
    </lineage>
</organism>
<proteinExistence type="inferred from homology"/>
<name>A0ABQ6M6Y8_9STRA</name>
<evidence type="ECO:0000256" key="3">
    <source>
        <dbReference type="RuleBase" id="RU003322"/>
    </source>
</evidence>
<evidence type="ECO:0008006" key="7">
    <source>
        <dbReference type="Google" id="ProtNLM"/>
    </source>
</evidence>
<keyword evidence="2 3" id="KW-0067">ATP-binding</keyword>
<dbReference type="Gene3D" id="3.30.30.30">
    <property type="match status" value="1"/>
</dbReference>
<dbReference type="Gene3D" id="3.30.420.40">
    <property type="match status" value="2"/>
</dbReference>
<dbReference type="EMBL" id="BRYB01000027">
    <property type="protein sequence ID" value="GMI20781.1"/>
    <property type="molecule type" value="Genomic_DNA"/>
</dbReference>
<dbReference type="SUPFAM" id="SSF53067">
    <property type="entry name" value="Actin-like ATPase domain"/>
    <property type="match status" value="2"/>
</dbReference>
<keyword evidence="4" id="KW-0175">Coiled coil</keyword>
<dbReference type="SUPFAM" id="SSF100920">
    <property type="entry name" value="Heat shock protein 70kD (HSP70), peptide-binding domain"/>
    <property type="match status" value="1"/>
</dbReference>
<comment type="caution">
    <text evidence="5">The sequence shown here is derived from an EMBL/GenBank/DDBJ whole genome shotgun (WGS) entry which is preliminary data.</text>
</comment>
<feature type="coiled-coil region" evidence="4">
    <location>
        <begin position="258"/>
        <end position="296"/>
    </location>
</feature>
<evidence type="ECO:0000256" key="1">
    <source>
        <dbReference type="ARBA" id="ARBA00022741"/>
    </source>
</evidence>
<evidence type="ECO:0000256" key="4">
    <source>
        <dbReference type="SAM" id="Coils"/>
    </source>
</evidence>
<evidence type="ECO:0000313" key="5">
    <source>
        <dbReference type="EMBL" id="GMI20781.1"/>
    </source>
</evidence>
<sequence>MAAFNKDNYETIIGIDLGTTYSCVSYYNTDEDKVEVIPGPHGRTMPSWVAFTAEGKTVGTPAKSQVASNPNNTVYDIKRIIGRAFTDEIVQKEKEKLPYKIMDGGSGDCRVVVDWRGSKKSLSPEEISSFVLSQLKLDAEKHLGKPITKAVITVPAHFNNQQRQATKDAGRIAGLEVKRIINEPTAAALAYGLHSNEEEAAGAAKTDKSNVLIFDLGGGTFDVTCLTMNGGVFEVKSTGGDTHLGGEDFDDLTVGWALSKLEKDAREHYDMNKRAQSRLRRAMETAKRNLSSAQSTTVEVDSLVPGLDFSEELTRAEFEALNQPLFQKCMDTVTAVLKDAGVKTAEVTDIVLVGGSTRVPILQQKLNEMFGGRIELCKTIHPDEAVAIGAAVQGHILASGGKGGGQDLGAMNADLLLLDVTPLSLGIELEGRVMSTLIKRNTAIPTKKTRTYSTVDDWQTEIDIVVYEGERPCVDGNNKLGSFVISGVQKARAGEPKVDVTFSLDANGILTVSAEDQVTGAKANAEIKAEEGRLTADEVSAMIEDANKYRADDEVFAKKIELKSALEEAIFECSSIAKTKGDAAGETEIAQMMDWLELDADTADYDVMKKKAISLEEKFGVRII</sequence>
<dbReference type="Gene3D" id="2.60.34.10">
    <property type="entry name" value="Substrate Binding Domain Of DNAk, Chain A, domain 1"/>
    <property type="match status" value="1"/>
</dbReference>
<dbReference type="PRINTS" id="PR00301">
    <property type="entry name" value="HEATSHOCK70"/>
</dbReference>
<dbReference type="Pfam" id="PF00012">
    <property type="entry name" value="HSP70"/>
    <property type="match status" value="1"/>
</dbReference>
<dbReference type="PROSITE" id="PS00297">
    <property type="entry name" value="HSP70_1"/>
    <property type="match status" value="1"/>
</dbReference>
<dbReference type="InterPro" id="IPR018181">
    <property type="entry name" value="Heat_shock_70_CS"/>
</dbReference>
<comment type="similarity">
    <text evidence="3">Belongs to the heat shock protein 70 family.</text>
</comment>
<evidence type="ECO:0000256" key="2">
    <source>
        <dbReference type="ARBA" id="ARBA00022840"/>
    </source>
</evidence>
<dbReference type="PROSITE" id="PS01036">
    <property type="entry name" value="HSP70_3"/>
    <property type="match status" value="1"/>
</dbReference>
<dbReference type="Proteomes" id="UP001165060">
    <property type="component" value="Unassembled WGS sequence"/>
</dbReference>
<dbReference type="InterPro" id="IPR043129">
    <property type="entry name" value="ATPase_NBD"/>
</dbReference>
<dbReference type="InterPro" id="IPR013126">
    <property type="entry name" value="Hsp_70_fam"/>
</dbReference>
<dbReference type="Gene3D" id="3.90.640.10">
    <property type="entry name" value="Actin, Chain A, domain 4"/>
    <property type="match status" value="1"/>
</dbReference>
<gene>
    <name evidence="5" type="ORF">TeGR_g5464</name>
</gene>
<reference evidence="5 6" key="1">
    <citation type="journal article" date="2023" name="Commun. Biol.">
        <title>Genome analysis of Parmales, the sister group of diatoms, reveals the evolutionary specialization of diatoms from phago-mixotrophs to photoautotrophs.</title>
        <authorList>
            <person name="Ban H."/>
            <person name="Sato S."/>
            <person name="Yoshikawa S."/>
            <person name="Yamada K."/>
            <person name="Nakamura Y."/>
            <person name="Ichinomiya M."/>
            <person name="Sato N."/>
            <person name="Blanc-Mathieu R."/>
            <person name="Endo H."/>
            <person name="Kuwata A."/>
            <person name="Ogata H."/>
        </authorList>
    </citation>
    <scope>NUCLEOTIDE SEQUENCE [LARGE SCALE GENOMIC DNA]</scope>
</reference>
<accession>A0ABQ6M6Y8</accession>
<evidence type="ECO:0000313" key="6">
    <source>
        <dbReference type="Proteomes" id="UP001165060"/>
    </source>
</evidence>
<protein>
    <recommendedName>
        <fullName evidence="7">Heat shock protein 70</fullName>
    </recommendedName>
</protein>
<dbReference type="CDD" id="cd24028">
    <property type="entry name" value="ASKHA_NBD_HSP70_HSPA1-like"/>
    <property type="match status" value="1"/>
</dbReference>
<dbReference type="InterPro" id="IPR029047">
    <property type="entry name" value="HSP70_peptide-bd_sf"/>
</dbReference>
<keyword evidence="1 3" id="KW-0547">Nucleotide-binding</keyword>
<dbReference type="PANTHER" id="PTHR19375">
    <property type="entry name" value="HEAT SHOCK PROTEIN 70KDA"/>
    <property type="match status" value="1"/>
</dbReference>